<dbReference type="SMART" id="SM00335">
    <property type="entry name" value="ANX"/>
    <property type="match status" value="3"/>
</dbReference>
<dbReference type="eggNOG" id="KOG0819">
    <property type="taxonomic scope" value="Eukaryota"/>
</dbReference>
<evidence type="ECO:0000256" key="3">
    <source>
        <dbReference type="ARBA" id="ARBA00023216"/>
    </source>
</evidence>
<dbReference type="HOGENOM" id="CLU_025300_0_2_1"/>
<dbReference type="GO" id="GO:0005886">
    <property type="term" value="C:plasma membrane"/>
    <property type="evidence" value="ECO:0007669"/>
    <property type="project" value="TreeGrafter"/>
</dbReference>
<reference evidence="4" key="2">
    <citation type="submission" date="2015-06" db="UniProtKB">
        <authorList>
            <consortium name="EnsemblMetazoa"/>
        </authorList>
    </citation>
    <scope>IDENTIFICATION</scope>
</reference>
<dbReference type="AlphaFoldDB" id="T1KDI1"/>
<dbReference type="GO" id="GO:0005634">
    <property type="term" value="C:nucleus"/>
    <property type="evidence" value="ECO:0007669"/>
    <property type="project" value="TreeGrafter"/>
</dbReference>
<dbReference type="OrthoDB" id="37886at2759"/>
<organism evidence="4 5">
    <name type="scientific">Tetranychus urticae</name>
    <name type="common">Two-spotted spider mite</name>
    <dbReference type="NCBI Taxonomy" id="32264"/>
    <lineage>
        <taxon>Eukaryota</taxon>
        <taxon>Metazoa</taxon>
        <taxon>Ecdysozoa</taxon>
        <taxon>Arthropoda</taxon>
        <taxon>Chelicerata</taxon>
        <taxon>Arachnida</taxon>
        <taxon>Acari</taxon>
        <taxon>Acariformes</taxon>
        <taxon>Trombidiformes</taxon>
        <taxon>Prostigmata</taxon>
        <taxon>Eleutherengona</taxon>
        <taxon>Raphignathae</taxon>
        <taxon>Tetranychoidea</taxon>
        <taxon>Tetranychidae</taxon>
        <taxon>Tetranychus</taxon>
    </lineage>
</organism>
<evidence type="ECO:0000313" key="4">
    <source>
        <dbReference type="EnsemblMetazoa" id="tetur09g03010.1"/>
    </source>
</evidence>
<dbReference type="SUPFAM" id="SSF47874">
    <property type="entry name" value="Annexin"/>
    <property type="match status" value="1"/>
</dbReference>
<evidence type="ECO:0000256" key="1">
    <source>
        <dbReference type="ARBA" id="ARBA00007831"/>
    </source>
</evidence>
<dbReference type="PANTHER" id="PTHR10502">
    <property type="entry name" value="ANNEXIN"/>
    <property type="match status" value="1"/>
</dbReference>
<accession>T1KDI1</accession>
<keyword evidence="2" id="KW-0677">Repeat</keyword>
<dbReference type="KEGG" id="tut:107363282"/>
<dbReference type="EnsemblMetazoa" id="tetur09g03010.1">
    <property type="protein sequence ID" value="tetur09g03010.1"/>
    <property type="gene ID" value="tetur09g03010"/>
</dbReference>
<proteinExistence type="inferred from homology"/>
<gene>
    <name evidence="4" type="primary">107363282</name>
</gene>
<name>T1KDI1_TETUR</name>
<dbReference type="InterPro" id="IPR001464">
    <property type="entry name" value="Annexin"/>
</dbReference>
<dbReference type="GO" id="GO:0005544">
    <property type="term" value="F:calcium-dependent phospholipid binding"/>
    <property type="evidence" value="ECO:0007669"/>
    <property type="project" value="InterPro"/>
</dbReference>
<evidence type="ECO:0008006" key="6">
    <source>
        <dbReference type="Google" id="ProtNLM"/>
    </source>
</evidence>
<dbReference type="PRINTS" id="PR00196">
    <property type="entry name" value="ANNEXIN"/>
</dbReference>
<dbReference type="Proteomes" id="UP000015104">
    <property type="component" value="Unassembled WGS sequence"/>
</dbReference>
<dbReference type="InterPro" id="IPR037104">
    <property type="entry name" value="Annexin_sf"/>
</dbReference>
<dbReference type="InterPro" id="IPR018502">
    <property type="entry name" value="Annexin_repeat"/>
</dbReference>
<evidence type="ECO:0000313" key="5">
    <source>
        <dbReference type="Proteomes" id="UP000015104"/>
    </source>
</evidence>
<comment type="similarity">
    <text evidence="1">Belongs to the annexin family.</text>
</comment>
<dbReference type="GO" id="GO:0005737">
    <property type="term" value="C:cytoplasm"/>
    <property type="evidence" value="ECO:0007669"/>
    <property type="project" value="TreeGrafter"/>
</dbReference>
<dbReference type="STRING" id="32264.T1KDI1"/>
<dbReference type="GO" id="GO:0005509">
    <property type="term" value="F:calcium ion binding"/>
    <property type="evidence" value="ECO:0007669"/>
    <property type="project" value="InterPro"/>
</dbReference>
<sequence>MSLIEEARCLEKALFQSGNNNHLIVDILTRLNSNQRLILNSSYRQIFHHDLIEDIQAELGGLFEDACVALLKPYTELACDIIYQSLVGDKFTLLPIIDVFFTHNNDQLNLIRQQFIQKYGDDMNEYLINIPDANLFKITARILNIERETTDHVDLYLAYEEVDQLNSSGLGLSWTRQNEFLDLLCTRNFNQLQLTLQIYERVTGDKLEDDIRRYFDGDLHDIFSAIVSCIRCPVDYFAERIRGCLKAGNNDQNIINIFVTRSEIDLPEISRRYTSLFRKQLKDEIRTSMRGDFRKLLLALIRASDGNS</sequence>
<keyword evidence="5" id="KW-1185">Reference proteome</keyword>
<dbReference type="GO" id="GO:0012506">
    <property type="term" value="C:vesicle membrane"/>
    <property type="evidence" value="ECO:0007669"/>
    <property type="project" value="TreeGrafter"/>
</dbReference>
<protein>
    <recommendedName>
        <fullName evidence="6">Annexin</fullName>
    </recommendedName>
</protein>
<dbReference type="GO" id="GO:0001786">
    <property type="term" value="F:phosphatidylserine binding"/>
    <property type="evidence" value="ECO:0007669"/>
    <property type="project" value="TreeGrafter"/>
</dbReference>
<dbReference type="PANTHER" id="PTHR10502:SF102">
    <property type="entry name" value="ANNEXIN B11"/>
    <property type="match status" value="1"/>
</dbReference>
<dbReference type="OMA" id="ADIRNMF"/>
<dbReference type="Gene3D" id="1.10.220.10">
    <property type="entry name" value="Annexin"/>
    <property type="match status" value="3"/>
</dbReference>
<evidence type="ECO:0000256" key="2">
    <source>
        <dbReference type="ARBA" id="ARBA00022737"/>
    </source>
</evidence>
<dbReference type="Pfam" id="PF00191">
    <property type="entry name" value="Annexin"/>
    <property type="match status" value="3"/>
</dbReference>
<dbReference type="EMBL" id="CAEY01002016">
    <property type="status" value="NOT_ANNOTATED_CDS"/>
    <property type="molecule type" value="Genomic_DNA"/>
</dbReference>
<dbReference type="PROSITE" id="PS51897">
    <property type="entry name" value="ANNEXIN_2"/>
    <property type="match status" value="3"/>
</dbReference>
<keyword evidence="3" id="KW-0041">Annexin</keyword>
<reference evidence="5" key="1">
    <citation type="submission" date="2011-08" db="EMBL/GenBank/DDBJ databases">
        <authorList>
            <person name="Rombauts S."/>
        </authorList>
    </citation>
    <scope>NUCLEOTIDE SEQUENCE</scope>
    <source>
        <strain evidence="5">London</strain>
    </source>
</reference>